<protein>
    <recommendedName>
        <fullName evidence="4">HMA domain-containing protein</fullName>
    </recommendedName>
</protein>
<dbReference type="Gene3D" id="3.30.70.100">
    <property type="match status" value="1"/>
</dbReference>
<evidence type="ECO:0000256" key="1">
    <source>
        <dbReference type="ARBA" id="ARBA00022723"/>
    </source>
</evidence>
<proteinExistence type="predicted"/>
<evidence type="ECO:0000313" key="2">
    <source>
        <dbReference type="EMBL" id="RRT67374.1"/>
    </source>
</evidence>
<dbReference type="PANTHER" id="PTHR45811">
    <property type="entry name" value="COPPER TRANSPORT PROTEIN FAMILY-RELATED"/>
    <property type="match status" value="1"/>
</dbReference>
<evidence type="ECO:0008006" key="4">
    <source>
        <dbReference type="Google" id="ProtNLM"/>
    </source>
</evidence>
<reference evidence="2 3" key="1">
    <citation type="journal article" date="2014" name="Agronomy (Basel)">
        <title>A Draft Genome Sequence for Ensete ventricosum, the Drought-Tolerant Tree Against Hunger.</title>
        <authorList>
            <person name="Harrison J."/>
            <person name="Moore K.A."/>
            <person name="Paszkiewicz K."/>
            <person name="Jones T."/>
            <person name="Grant M."/>
            <person name="Ambacheew D."/>
            <person name="Muzemil S."/>
            <person name="Studholme D.J."/>
        </authorList>
    </citation>
    <scope>NUCLEOTIDE SEQUENCE [LARGE SCALE GENOMIC DNA]</scope>
</reference>
<dbReference type="Proteomes" id="UP000287651">
    <property type="component" value="Unassembled WGS sequence"/>
</dbReference>
<dbReference type="GO" id="GO:0046872">
    <property type="term" value="F:metal ion binding"/>
    <property type="evidence" value="ECO:0007669"/>
    <property type="project" value="UniProtKB-KW"/>
</dbReference>
<sequence length="80" mass="8864">MRAVSDLKGKNLLCSLHRYLRLNLLRVGMKSIALQTGIHTISADLKDKKLTVIGNIDPVSVVIKLRKHYLAEIVTVDPAS</sequence>
<gene>
    <name evidence="2" type="ORF">B296_00028088</name>
</gene>
<organism evidence="2 3">
    <name type="scientific">Ensete ventricosum</name>
    <name type="common">Abyssinian banana</name>
    <name type="synonym">Musa ensete</name>
    <dbReference type="NCBI Taxonomy" id="4639"/>
    <lineage>
        <taxon>Eukaryota</taxon>
        <taxon>Viridiplantae</taxon>
        <taxon>Streptophyta</taxon>
        <taxon>Embryophyta</taxon>
        <taxon>Tracheophyta</taxon>
        <taxon>Spermatophyta</taxon>
        <taxon>Magnoliopsida</taxon>
        <taxon>Liliopsida</taxon>
        <taxon>Zingiberales</taxon>
        <taxon>Musaceae</taxon>
        <taxon>Ensete</taxon>
    </lineage>
</organism>
<dbReference type="EMBL" id="AMZH03005067">
    <property type="protein sequence ID" value="RRT67374.1"/>
    <property type="molecule type" value="Genomic_DNA"/>
</dbReference>
<dbReference type="PANTHER" id="PTHR45811:SF49">
    <property type="entry name" value="OS04G0667600 PROTEIN"/>
    <property type="match status" value="1"/>
</dbReference>
<dbReference type="InterPro" id="IPR051863">
    <property type="entry name" value="HIPP"/>
</dbReference>
<evidence type="ECO:0000313" key="3">
    <source>
        <dbReference type="Proteomes" id="UP000287651"/>
    </source>
</evidence>
<keyword evidence="1" id="KW-0479">Metal-binding</keyword>
<comment type="caution">
    <text evidence="2">The sequence shown here is derived from an EMBL/GenBank/DDBJ whole genome shotgun (WGS) entry which is preliminary data.</text>
</comment>
<dbReference type="AlphaFoldDB" id="A0A426ZU25"/>
<accession>A0A426ZU25</accession>
<name>A0A426ZU25_ENSVE</name>